<evidence type="ECO:0000313" key="1">
    <source>
        <dbReference type="Proteomes" id="UP000095286"/>
    </source>
</evidence>
<accession>A0AC35TSD6</accession>
<protein>
    <submittedName>
        <fullName evidence="2">Uncharacterized protein</fullName>
    </submittedName>
</protein>
<evidence type="ECO:0000313" key="2">
    <source>
        <dbReference type="WBParaSite" id="RSKR_0000335700.1"/>
    </source>
</evidence>
<dbReference type="WBParaSite" id="RSKR_0000335700.1">
    <property type="protein sequence ID" value="RSKR_0000335700.1"/>
    <property type="gene ID" value="RSKR_0000335700"/>
</dbReference>
<name>A0AC35TSD6_9BILA</name>
<sequence length="136" mass="16716">MYGDELMMKMYLALISLKDKWIFINEITSRHRFYRKPISFGFENHPYLCHKKLRAEIDMQLKIHDDYGHHMNRILKPLFRKYFEKKENGFKDFSEFTFVDLYLQDEQSIKRLNERTDLIHQIAESFRITKNENCQN</sequence>
<proteinExistence type="predicted"/>
<organism evidence="1 2">
    <name type="scientific">Rhabditophanes sp. KR3021</name>
    <dbReference type="NCBI Taxonomy" id="114890"/>
    <lineage>
        <taxon>Eukaryota</taxon>
        <taxon>Metazoa</taxon>
        <taxon>Ecdysozoa</taxon>
        <taxon>Nematoda</taxon>
        <taxon>Chromadorea</taxon>
        <taxon>Rhabditida</taxon>
        <taxon>Tylenchina</taxon>
        <taxon>Panagrolaimomorpha</taxon>
        <taxon>Strongyloidoidea</taxon>
        <taxon>Alloionematidae</taxon>
        <taxon>Rhabditophanes</taxon>
    </lineage>
</organism>
<reference evidence="2" key="1">
    <citation type="submission" date="2016-11" db="UniProtKB">
        <authorList>
            <consortium name="WormBaseParasite"/>
        </authorList>
    </citation>
    <scope>IDENTIFICATION</scope>
    <source>
        <strain evidence="2">KR3021</strain>
    </source>
</reference>
<dbReference type="Proteomes" id="UP000095286">
    <property type="component" value="Unplaced"/>
</dbReference>